<evidence type="ECO:0000313" key="1">
    <source>
        <dbReference type="EMBL" id="WGM00979.1"/>
    </source>
</evidence>
<dbReference type="RefSeq" id="WP_280624559.1">
    <property type="nucleotide sequence ID" value="NZ_CP123504.1"/>
</dbReference>
<reference evidence="1" key="1">
    <citation type="submission" date="2023-04" db="EMBL/GenBank/DDBJ databases">
        <title>Genome dynamics across the evolutionary transition to endosymbiosis.</title>
        <authorList>
            <person name="Siozios S."/>
            <person name="Nadal-Jimenez P."/>
            <person name="Azagi T."/>
            <person name="Sprong H."/>
            <person name="Frost C.L."/>
            <person name="Parratt S.R."/>
            <person name="Taylor G."/>
            <person name="Brettell L."/>
            <person name="Lew K.C."/>
            <person name="Croft L."/>
            <person name="King K.C."/>
            <person name="Brockhurst M.A."/>
            <person name="Hypsa V."/>
            <person name="Novakova E."/>
            <person name="Darby A.C."/>
            <person name="Hurst G.D.D."/>
        </authorList>
    </citation>
    <scope>NUCLEOTIDE SEQUENCE</scope>
    <source>
        <strain evidence="1">APv</strain>
    </source>
</reference>
<proteinExistence type="predicted"/>
<organism evidence="1 2">
    <name type="scientific">Arsenophonus nasoniae</name>
    <name type="common">son-killer infecting Nasonia vitripennis</name>
    <dbReference type="NCBI Taxonomy" id="638"/>
    <lineage>
        <taxon>Bacteria</taxon>
        <taxon>Pseudomonadati</taxon>
        <taxon>Pseudomonadota</taxon>
        <taxon>Gammaproteobacteria</taxon>
        <taxon>Enterobacterales</taxon>
        <taxon>Morganellaceae</taxon>
        <taxon>Arsenophonus</taxon>
    </lineage>
</organism>
<protein>
    <submittedName>
        <fullName evidence="1">Uncharacterized protein</fullName>
    </submittedName>
</protein>
<dbReference type="AlphaFoldDB" id="A0AA95GQJ5"/>
<evidence type="ECO:0000313" key="2">
    <source>
        <dbReference type="Proteomes" id="UP001177595"/>
    </source>
</evidence>
<sequence>MTTRPVRITARQSVYLAKTVDITEQDYETYLSICENCRDVDEQDQRLGEIAARYNMNLFEHIQHSDALEDIIFERV</sequence>
<name>A0AA95GQJ5_9GAMM</name>
<dbReference type="Proteomes" id="UP001177595">
    <property type="component" value="Chromosome"/>
</dbReference>
<accession>A0AA95GQJ5</accession>
<gene>
    <name evidence="1" type="ORF">QE210_14180</name>
</gene>
<dbReference type="EMBL" id="CP123504">
    <property type="protein sequence ID" value="WGM00979.1"/>
    <property type="molecule type" value="Genomic_DNA"/>
</dbReference>